<feature type="transmembrane region" description="Helical" evidence="8">
    <location>
        <begin position="107"/>
        <end position="126"/>
    </location>
</feature>
<keyword evidence="3" id="KW-0813">Transport</keyword>
<keyword evidence="5 8" id="KW-0812">Transmembrane</keyword>
<dbReference type="CDD" id="cd06550">
    <property type="entry name" value="TM_ABC_iron-siderophores_like"/>
    <property type="match status" value="1"/>
</dbReference>
<dbReference type="Gene3D" id="1.10.3470.10">
    <property type="entry name" value="ABC transporter involved in vitamin B12 uptake, BtuC"/>
    <property type="match status" value="1"/>
</dbReference>
<dbReference type="InterPro" id="IPR037294">
    <property type="entry name" value="ABC_BtuC-like"/>
</dbReference>
<evidence type="ECO:0000256" key="2">
    <source>
        <dbReference type="ARBA" id="ARBA00007935"/>
    </source>
</evidence>
<comment type="caution">
    <text evidence="9">The sequence shown here is derived from an EMBL/GenBank/DDBJ whole genome shotgun (WGS) entry which is preliminary data.</text>
</comment>
<reference evidence="9" key="1">
    <citation type="journal article" date="2014" name="Int. J. Syst. Evol. Microbiol.">
        <title>Complete genome sequence of Corynebacterium casei LMG S-19264T (=DSM 44701T), isolated from a smear-ripened cheese.</title>
        <authorList>
            <consortium name="US DOE Joint Genome Institute (JGI-PGF)"/>
            <person name="Walter F."/>
            <person name="Albersmeier A."/>
            <person name="Kalinowski J."/>
            <person name="Ruckert C."/>
        </authorList>
    </citation>
    <scope>NUCLEOTIDE SEQUENCE</scope>
    <source>
        <strain evidence="9">KCTC 22169</strain>
    </source>
</reference>
<evidence type="ECO:0000256" key="8">
    <source>
        <dbReference type="SAM" id="Phobius"/>
    </source>
</evidence>
<accession>A0A918KB52</accession>
<feature type="transmembrane region" description="Helical" evidence="8">
    <location>
        <begin position="132"/>
        <end position="151"/>
    </location>
</feature>
<feature type="transmembrane region" description="Helical" evidence="8">
    <location>
        <begin position="163"/>
        <end position="189"/>
    </location>
</feature>
<protein>
    <submittedName>
        <fullName evidence="9">Iron ABC transporter permease</fullName>
    </submittedName>
</protein>
<evidence type="ECO:0000313" key="10">
    <source>
        <dbReference type="Proteomes" id="UP000626148"/>
    </source>
</evidence>
<keyword evidence="7 8" id="KW-0472">Membrane</keyword>
<evidence type="ECO:0000256" key="4">
    <source>
        <dbReference type="ARBA" id="ARBA00022475"/>
    </source>
</evidence>
<evidence type="ECO:0000256" key="1">
    <source>
        <dbReference type="ARBA" id="ARBA00004651"/>
    </source>
</evidence>
<proteinExistence type="inferred from homology"/>
<name>A0A918KB52_9GAMM</name>
<evidence type="ECO:0000256" key="7">
    <source>
        <dbReference type="ARBA" id="ARBA00023136"/>
    </source>
</evidence>
<evidence type="ECO:0000256" key="3">
    <source>
        <dbReference type="ARBA" id="ARBA00022448"/>
    </source>
</evidence>
<dbReference type="InterPro" id="IPR000522">
    <property type="entry name" value="ABC_transptr_permease_BtuC"/>
</dbReference>
<organism evidence="9 10">
    <name type="scientific">Saccharospirillum salsuginis</name>
    <dbReference type="NCBI Taxonomy" id="418750"/>
    <lineage>
        <taxon>Bacteria</taxon>
        <taxon>Pseudomonadati</taxon>
        <taxon>Pseudomonadota</taxon>
        <taxon>Gammaproteobacteria</taxon>
        <taxon>Oceanospirillales</taxon>
        <taxon>Saccharospirillaceae</taxon>
        <taxon>Saccharospirillum</taxon>
    </lineage>
</organism>
<evidence type="ECO:0000256" key="5">
    <source>
        <dbReference type="ARBA" id="ARBA00022692"/>
    </source>
</evidence>
<dbReference type="Proteomes" id="UP000626148">
    <property type="component" value="Unassembled WGS sequence"/>
</dbReference>
<dbReference type="SUPFAM" id="SSF81345">
    <property type="entry name" value="ABC transporter involved in vitamin B12 uptake, BtuC"/>
    <property type="match status" value="1"/>
</dbReference>
<dbReference type="Pfam" id="PF01032">
    <property type="entry name" value="FecCD"/>
    <property type="match status" value="1"/>
</dbReference>
<dbReference type="PANTHER" id="PTHR30472">
    <property type="entry name" value="FERRIC ENTEROBACTIN TRANSPORT SYSTEM PERMEASE PROTEIN"/>
    <property type="match status" value="1"/>
</dbReference>
<evidence type="ECO:0000313" key="9">
    <source>
        <dbReference type="EMBL" id="GGX54920.1"/>
    </source>
</evidence>
<dbReference type="FunFam" id="1.10.3470.10:FF:000001">
    <property type="entry name" value="Vitamin B12 ABC transporter permease BtuC"/>
    <property type="match status" value="1"/>
</dbReference>
<dbReference type="PANTHER" id="PTHR30472:SF24">
    <property type="entry name" value="FERRIC ENTEROBACTIN TRANSPORT SYSTEM PERMEASE PROTEIN FEPG"/>
    <property type="match status" value="1"/>
</dbReference>
<keyword evidence="4" id="KW-1003">Cell membrane</keyword>
<feature type="transmembrane region" description="Helical" evidence="8">
    <location>
        <begin position="77"/>
        <end position="95"/>
    </location>
</feature>
<comment type="similarity">
    <text evidence="2">Belongs to the binding-protein-dependent transport system permease family. FecCD subfamily.</text>
</comment>
<sequence length="346" mass="36254">MTTHYLLRSRSEHLALAFHRQTILRCLLLLVILLAGFVAYLCIGSTMLTPLDVAVGVFQPERSDHQFVIQTLRLPRGLLAVLVGAGLGVSGAILQQVVRNPLASPDIIGISDGAAAAAMLYLSLMAGGSIAFLPPVAMVGAGIASMAIYALAWKNSGVLPIRLVLVGIALAMALKAVVTLILVMGPMSTTIQAYVWLTGSLYGAGWQDVYGMLPWVAGFVPLTLLAARPLGLMGMNDSHALGLGLAVGRYRLLLLLCSVALAGSAVAFAGGIAFVGLIAPHLARGFTGRTMPGLILGSCMTGALLLLLADLIGRSAFLPQDLPAGIFVSAVGAPFFIYLLYRRRTH</sequence>
<dbReference type="EMBL" id="BMXR01000005">
    <property type="protein sequence ID" value="GGX54920.1"/>
    <property type="molecule type" value="Genomic_DNA"/>
</dbReference>
<reference evidence="9" key="2">
    <citation type="submission" date="2020-09" db="EMBL/GenBank/DDBJ databases">
        <authorList>
            <person name="Sun Q."/>
            <person name="Kim S."/>
        </authorList>
    </citation>
    <scope>NUCLEOTIDE SEQUENCE</scope>
    <source>
        <strain evidence="9">KCTC 22169</strain>
    </source>
</reference>
<comment type="subcellular location">
    <subcellularLocation>
        <location evidence="1">Cell membrane</location>
        <topology evidence="1">Multi-pass membrane protein</topology>
    </subcellularLocation>
</comment>
<keyword evidence="10" id="KW-1185">Reference proteome</keyword>
<dbReference type="GO" id="GO:0005886">
    <property type="term" value="C:plasma membrane"/>
    <property type="evidence" value="ECO:0007669"/>
    <property type="project" value="UniProtKB-SubCell"/>
</dbReference>
<evidence type="ECO:0000256" key="6">
    <source>
        <dbReference type="ARBA" id="ARBA00022989"/>
    </source>
</evidence>
<feature type="transmembrane region" description="Helical" evidence="8">
    <location>
        <begin position="209"/>
        <end position="231"/>
    </location>
</feature>
<feature type="transmembrane region" description="Helical" evidence="8">
    <location>
        <begin position="324"/>
        <end position="341"/>
    </location>
</feature>
<keyword evidence="6 8" id="KW-1133">Transmembrane helix</keyword>
<dbReference type="AlphaFoldDB" id="A0A918KB52"/>
<dbReference type="GO" id="GO:0022857">
    <property type="term" value="F:transmembrane transporter activity"/>
    <property type="evidence" value="ECO:0007669"/>
    <property type="project" value="InterPro"/>
</dbReference>
<feature type="transmembrane region" description="Helical" evidence="8">
    <location>
        <begin position="252"/>
        <end position="279"/>
    </location>
</feature>
<feature type="transmembrane region" description="Helical" evidence="8">
    <location>
        <begin position="26"/>
        <end position="48"/>
    </location>
</feature>
<dbReference type="RefSeq" id="WP_189608690.1">
    <property type="nucleotide sequence ID" value="NZ_BMXR01000005.1"/>
</dbReference>
<dbReference type="GO" id="GO:0033214">
    <property type="term" value="P:siderophore-iron import into cell"/>
    <property type="evidence" value="ECO:0007669"/>
    <property type="project" value="TreeGrafter"/>
</dbReference>
<gene>
    <name evidence="9" type="ORF">GCM10007392_23040</name>
</gene>
<feature type="transmembrane region" description="Helical" evidence="8">
    <location>
        <begin position="291"/>
        <end position="312"/>
    </location>
</feature>